<sequence length="522" mass="57399">MIGEQRDTHKSSAVDATHDEPAPTLAALNQLPYHALYRLAEFMSEPWSSARVDLLHLALAASTLYEPCMTVAIRTGTGFDSPRCRLKLVEPDEVDLGETDVGHLVGVTDEATRRVQYYLILPPRDHHGALMPLVKGSGLHRDKKLCRASRKWSLLPVPLRQRRTFELIGKNPSLALPPHCESMFIYLAAPWRDHQFRFPESLLSLHLMNSPARDVDARRAFATLPAHLKSLMLTYSKLGQLAKIIEQLLPHVPSALTTIVVYSHDAADDDVHGIAELVRRLPCLTSFSMTVPRGRDGIDLVLAALPRTGLKKLSICADHGDQSEDEGPDALDAAGQAGFEAAEGGGNTGPAPPRPTPRFPTTVESLELRVPYPQIRRIGLVGPNFPTATRELNIDVSDWDATMLRTVPLASTLHRLQVFFSDEANIGTIANVFMPRLPPSLKQLDLSESALGSTVVVRALARYLPAQLATLTLADCDISVKDLKQFAGQWPRTLRRLDVSGGLLPVDGKIPHLPKGLRELYV</sequence>
<dbReference type="EMBL" id="GG745352">
    <property type="protein sequence ID" value="KNE67293.1"/>
    <property type="molecule type" value="Genomic_DNA"/>
</dbReference>
<dbReference type="Gene3D" id="3.80.10.10">
    <property type="entry name" value="Ribonuclease Inhibitor"/>
    <property type="match status" value="1"/>
</dbReference>
<protein>
    <recommendedName>
        <fullName evidence="4">F-box domain-containing protein</fullName>
    </recommendedName>
</protein>
<name>A0A0L0SXK4_ALLM3</name>
<reference evidence="2 3" key="1">
    <citation type="submission" date="2009-11" db="EMBL/GenBank/DDBJ databases">
        <title>Annotation of Allomyces macrogynus ATCC 38327.</title>
        <authorList>
            <consortium name="The Broad Institute Genome Sequencing Platform"/>
            <person name="Russ C."/>
            <person name="Cuomo C."/>
            <person name="Burger G."/>
            <person name="Gray M.W."/>
            <person name="Holland P.W.H."/>
            <person name="King N."/>
            <person name="Lang F.B.F."/>
            <person name="Roger A.J."/>
            <person name="Ruiz-Trillo I."/>
            <person name="Young S.K."/>
            <person name="Zeng Q."/>
            <person name="Gargeya S."/>
            <person name="Fitzgerald M."/>
            <person name="Haas B."/>
            <person name="Abouelleil A."/>
            <person name="Alvarado L."/>
            <person name="Arachchi H.M."/>
            <person name="Berlin A."/>
            <person name="Chapman S.B."/>
            <person name="Gearin G."/>
            <person name="Goldberg J."/>
            <person name="Griggs A."/>
            <person name="Gujja S."/>
            <person name="Hansen M."/>
            <person name="Heiman D."/>
            <person name="Howarth C."/>
            <person name="Larimer J."/>
            <person name="Lui A."/>
            <person name="MacDonald P.J.P."/>
            <person name="McCowen C."/>
            <person name="Montmayeur A."/>
            <person name="Murphy C."/>
            <person name="Neiman D."/>
            <person name="Pearson M."/>
            <person name="Priest M."/>
            <person name="Roberts A."/>
            <person name="Saif S."/>
            <person name="Shea T."/>
            <person name="Sisk P."/>
            <person name="Stolte C."/>
            <person name="Sykes S."/>
            <person name="Wortman J."/>
            <person name="Nusbaum C."/>
            <person name="Birren B."/>
        </authorList>
    </citation>
    <scope>NUCLEOTIDE SEQUENCE [LARGE SCALE GENOMIC DNA]</scope>
    <source>
        <strain evidence="2 3">ATCC 38327</strain>
    </source>
</reference>
<evidence type="ECO:0008006" key="4">
    <source>
        <dbReference type="Google" id="ProtNLM"/>
    </source>
</evidence>
<reference evidence="3" key="2">
    <citation type="submission" date="2009-11" db="EMBL/GenBank/DDBJ databases">
        <title>The Genome Sequence of Allomyces macrogynus strain ATCC 38327.</title>
        <authorList>
            <consortium name="The Broad Institute Genome Sequencing Platform"/>
            <person name="Russ C."/>
            <person name="Cuomo C."/>
            <person name="Shea T."/>
            <person name="Young S.K."/>
            <person name="Zeng Q."/>
            <person name="Koehrsen M."/>
            <person name="Haas B."/>
            <person name="Borodovsky M."/>
            <person name="Guigo R."/>
            <person name="Alvarado L."/>
            <person name="Berlin A."/>
            <person name="Borenstein D."/>
            <person name="Chen Z."/>
            <person name="Engels R."/>
            <person name="Freedman E."/>
            <person name="Gellesch M."/>
            <person name="Goldberg J."/>
            <person name="Griggs A."/>
            <person name="Gujja S."/>
            <person name="Heiman D."/>
            <person name="Hepburn T."/>
            <person name="Howarth C."/>
            <person name="Jen D."/>
            <person name="Larson L."/>
            <person name="Lewis B."/>
            <person name="Mehta T."/>
            <person name="Park D."/>
            <person name="Pearson M."/>
            <person name="Roberts A."/>
            <person name="Saif S."/>
            <person name="Shenoy N."/>
            <person name="Sisk P."/>
            <person name="Stolte C."/>
            <person name="Sykes S."/>
            <person name="Walk T."/>
            <person name="White J."/>
            <person name="Yandava C."/>
            <person name="Burger G."/>
            <person name="Gray M.W."/>
            <person name="Holland P.W.H."/>
            <person name="King N."/>
            <person name="Lang F.B.F."/>
            <person name="Roger A.J."/>
            <person name="Ruiz-Trillo I."/>
            <person name="Lander E."/>
            <person name="Nusbaum C."/>
        </authorList>
    </citation>
    <scope>NUCLEOTIDE SEQUENCE [LARGE SCALE GENOMIC DNA]</scope>
    <source>
        <strain evidence="3">ATCC 38327</strain>
    </source>
</reference>
<keyword evidence="3" id="KW-1185">Reference proteome</keyword>
<dbReference type="SUPFAM" id="SSF52047">
    <property type="entry name" value="RNI-like"/>
    <property type="match status" value="1"/>
</dbReference>
<dbReference type="OrthoDB" id="10288448at2759"/>
<feature type="region of interest" description="Disordered" evidence="1">
    <location>
        <begin position="1"/>
        <end position="21"/>
    </location>
</feature>
<accession>A0A0L0SXK4</accession>
<organism evidence="2 3">
    <name type="scientific">Allomyces macrogynus (strain ATCC 38327)</name>
    <name type="common">Allomyces javanicus var. macrogynus</name>
    <dbReference type="NCBI Taxonomy" id="578462"/>
    <lineage>
        <taxon>Eukaryota</taxon>
        <taxon>Fungi</taxon>
        <taxon>Fungi incertae sedis</taxon>
        <taxon>Blastocladiomycota</taxon>
        <taxon>Blastocladiomycetes</taxon>
        <taxon>Blastocladiales</taxon>
        <taxon>Blastocladiaceae</taxon>
        <taxon>Allomyces</taxon>
    </lineage>
</organism>
<gene>
    <name evidence="2" type="ORF">AMAG_12358</name>
</gene>
<dbReference type="AlphaFoldDB" id="A0A0L0SXK4"/>
<dbReference type="Proteomes" id="UP000054350">
    <property type="component" value="Unassembled WGS sequence"/>
</dbReference>
<evidence type="ECO:0000313" key="3">
    <source>
        <dbReference type="Proteomes" id="UP000054350"/>
    </source>
</evidence>
<dbReference type="VEuPathDB" id="FungiDB:AMAG_12358"/>
<dbReference type="InterPro" id="IPR032675">
    <property type="entry name" value="LRR_dom_sf"/>
</dbReference>
<evidence type="ECO:0000256" key="1">
    <source>
        <dbReference type="SAM" id="MobiDB-lite"/>
    </source>
</evidence>
<evidence type="ECO:0000313" key="2">
    <source>
        <dbReference type="EMBL" id="KNE67293.1"/>
    </source>
</evidence>
<proteinExistence type="predicted"/>